<keyword evidence="2" id="KW-1185">Reference proteome</keyword>
<evidence type="ECO:0000313" key="2">
    <source>
        <dbReference type="Proteomes" id="UP000502823"/>
    </source>
</evidence>
<proteinExistence type="predicted"/>
<organism evidence="1 2">
    <name type="scientific">Coptotermes formosanus</name>
    <name type="common">Formosan subterranean termite</name>
    <dbReference type="NCBI Taxonomy" id="36987"/>
    <lineage>
        <taxon>Eukaryota</taxon>
        <taxon>Metazoa</taxon>
        <taxon>Ecdysozoa</taxon>
        <taxon>Arthropoda</taxon>
        <taxon>Hexapoda</taxon>
        <taxon>Insecta</taxon>
        <taxon>Pterygota</taxon>
        <taxon>Neoptera</taxon>
        <taxon>Polyneoptera</taxon>
        <taxon>Dictyoptera</taxon>
        <taxon>Blattodea</taxon>
        <taxon>Blattoidea</taxon>
        <taxon>Termitoidae</taxon>
        <taxon>Rhinotermitidae</taxon>
        <taxon>Coptotermes</taxon>
    </lineage>
</organism>
<sequence length="81" mass="9604">ACNFIQPVISIYTSFMYLATRYTLTNLHYSYRQSVTSVARIIRRVCQTLWRKLVNVCLPLPSEEDWKEMSDNFQSYANFPN</sequence>
<accession>A0A6L2P9B9</accession>
<feature type="non-terminal residue" evidence="1">
    <location>
        <position position="81"/>
    </location>
</feature>
<dbReference type="AlphaFoldDB" id="A0A6L2P9B9"/>
<reference evidence="2" key="1">
    <citation type="submission" date="2020-01" db="EMBL/GenBank/DDBJ databases">
        <title>Draft genome sequence of the Termite Coptotermes fromosanus.</title>
        <authorList>
            <person name="Itakura S."/>
            <person name="Yosikawa Y."/>
            <person name="Umezawa K."/>
        </authorList>
    </citation>
    <scope>NUCLEOTIDE SEQUENCE [LARGE SCALE GENOMIC DNA]</scope>
</reference>
<dbReference type="InParanoid" id="A0A6L2P9B9"/>
<gene>
    <name evidence="1" type="ORF">Cfor_04399</name>
</gene>
<feature type="non-terminal residue" evidence="1">
    <location>
        <position position="1"/>
    </location>
</feature>
<dbReference type="EMBL" id="BLKM01003482">
    <property type="protein sequence ID" value="GFG28901.1"/>
    <property type="molecule type" value="Genomic_DNA"/>
</dbReference>
<evidence type="ECO:0000313" key="1">
    <source>
        <dbReference type="EMBL" id="GFG28901.1"/>
    </source>
</evidence>
<protein>
    <submittedName>
        <fullName evidence="1">Uncharacterized protein</fullName>
    </submittedName>
</protein>
<comment type="caution">
    <text evidence="1">The sequence shown here is derived from an EMBL/GenBank/DDBJ whole genome shotgun (WGS) entry which is preliminary data.</text>
</comment>
<dbReference type="OrthoDB" id="6581217at2759"/>
<name>A0A6L2P9B9_COPFO</name>
<dbReference type="Proteomes" id="UP000502823">
    <property type="component" value="Unassembled WGS sequence"/>
</dbReference>